<evidence type="ECO:0000313" key="1">
    <source>
        <dbReference type="EMBL" id="KAJ7543821.1"/>
    </source>
</evidence>
<dbReference type="EMBL" id="CM055100">
    <property type="protein sequence ID" value="KAJ7543821.1"/>
    <property type="molecule type" value="Genomic_DNA"/>
</dbReference>
<name>A0ACC2CP80_DIPCM</name>
<keyword evidence="2" id="KW-1185">Reference proteome</keyword>
<proteinExistence type="predicted"/>
<organism evidence="1 2">
    <name type="scientific">Diphasiastrum complanatum</name>
    <name type="common">Issler's clubmoss</name>
    <name type="synonym">Lycopodium complanatum</name>
    <dbReference type="NCBI Taxonomy" id="34168"/>
    <lineage>
        <taxon>Eukaryota</taxon>
        <taxon>Viridiplantae</taxon>
        <taxon>Streptophyta</taxon>
        <taxon>Embryophyta</taxon>
        <taxon>Tracheophyta</taxon>
        <taxon>Lycopodiopsida</taxon>
        <taxon>Lycopodiales</taxon>
        <taxon>Lycopodiaceae</taxon>
        <taxon>Lycopodioideae</taxon>
        <taxon>Diphasiastrum</taxon>
    </lineage>
</organism>
<reference evidence="2" key="1">
    <citation type="journal article" date="2024" name="Proc. Natl. Acad. Sci. U.S.A.">
        <title>Extraordinary preservation of gene collinearity over three hundred million years revealed in homosporous lycophytes.</title>
        <authorList>
            <person name="Li C."/>
            <person name="Wickell D."/>
            <person name="Kuo L.Y."/>
            <person name="Chen X."/>
            <person name="Nie B."/>
            <person name="Liao X."/>
            <person name="Peng D."/>
            <person name="Ji J."/>
            <person name="Jenkins J."/>
            <person name="Williams M."/>
            <person name="Shu S."/>
            <person name="Plott C."/>
            <person name="Barry K."/>
            <person name="Rajasekar S."/>
            <person name="Grimwood J."/>
            <person name="Han X."/>
            <person name="Sun S."/>
            <person name="Hou Z."/>
            <person name="He W."/>
            <person name="Dai G."/>
            <person name="Sun C."/>
            <person name="Schmutz J."/>
            <person name="Leebens-Mack J.H."/>
            <person name="Li F.W."/>
            <person name="Wang L."/>
        </authorList>
    </citation>
    <scope>NUCLEOTIDE SEQUENCE [LARGE SCALE GENOMIC DNA]</scope>
    <source>
        <strain evidence="2">cv. PW_Plant_1</strain>
    </source>
</reference>
<gene>
    <name evidence="1" type="ORF">O6H91_09G053600</name>
</gene>
<dbReference type="Proteomes" id="UP001162992">
    <property type="component" value="Chromosome 9"/>
</dbReference>
<accession>A0ACC2CP80</accession>
<comment type="caution">
    <text evidence="1">The sequence shown here is derived from an EMBL/GenBank/DDBJ whole genome shotgun (WGS) entry which is preliminary data.</text>
</comment>
<protein>
    <submittedName>
        <fullName evidence="1">Uncharacterized protein</fullName>
    </submittedName>
</protein>
<evidence type="ECO:0000313" key="2">
    <source>
        <dbReference type="Proteomes" id="UP001162992"/>
    </source>
</evidence>
<sequence>MQERFVQVMIHLYSYHACYMRKVLAATVFRKIQLQPCTQDNFVQAMIHLYSYHACYMRKVLAATVLRKIPLQISTRKKFVQSNDPSLLLSREKIPGRKEDSTSSQYAREICASNDFAVYLSCLLHEESPGYNSSKEDSASTQYAIDICPSNGPYLLLSGLLQEEIYGCNSSKEDSASNQYKKETRLSSDPSLLLSRLLNAETPDCSSSEKWSKSELYSHFRNLSVNNCSRTQLIGSSSTQCESSVSEQWNEKFAKGTKERRSIIVPERERTMVSERLPFFEIFCAERFKNVC</sequence>